<organism evidence="1 2">
    <name type="scientific">Citrobacter europaeus</name>
    <dbReference type="NCBI Taxonomy" id="1914243"/>
    <lineage>
        <taxon>Bacteria</taxon>
        <taxon>Pseudomonadati</taxon>
        <taxon>Pseudomonadota</taxon>
        <taxon>Gammaproteobacteria</taxon>
        <taxon>Enterobacterales</taxon>
        <taxon>Enterobacteriaceae</taxon>
        <taxon>Citrobacter</taxon>
    </lineage>
</organism>
<name>A0ABY0JN21_9ENTR</name>
<dbReference type="EMBL" id="FLUX01000019">
    <property type="protein sequence ID" value="SBW24640.1"/>
    <property type="molecule type" value="Genomic_DNA"/>
</dbReference>
<protein>
    <submittedName>
        <fullName evidence="1">Uncharacterized protein</fullName>
    </submittedName>
</protein>
<comment type="caution">
    <text evidence="1">The sequence shown here is derived from an EMBL/GenBank/DDBJ whole genome shotgun (WGS) entry which is preliminary data.</text>
</comment>
<accession>A0ABY0JN21</accession>
<sequence length="52" mass="5499">MPDGGVNTLSGSYIHLSKIVSSLKPPLAAFSLPESIFSINVFLAPDSTLLPR</sequence>
<proteinExistence type="predicted"/>
<dbReference type="Proteomes" id="UP000195338">
    <property type="component" value="Unassembled WGS sequence"/>
</dbReference>
<evidence type="ECO:0000313" key="1">
    <source>
        <dbReference type="EMBL" id="SBW24640.1"/>
    </source>
</evidence>
<gene>
    <name evidence="1" type="ORF">BN4901_1884</name>
</gene>
<reference evidence="1 2" key="1">
    <citation type="submission" date="2016-04" db="EMBL/GenBank/DDBJ databases">
        <authorList>
            <person name="Mornico D."/>
        </authorList>
    </citation>
    <scope>NUCLEOTIDE SEQUENCE [LARGE SCALE GENOMIC DNA]</scope>
    <source>
        <strain evidence="1 2">A121</strain>
    </source>
</reference>
<evidence type="ECO:0000313" key="2">
    <source>
        <dbReference type="Proteomes" id="UP000195338"/>
    </source>
</evidence>
<keyword evidence="2" id="KW-1185">Reference proteome</keyword>